<dbReference type="PANTHER" id="PTHR47331">
    <property type="entry name" value="PHD-TYPE DOMAIN-CONTAINING PROTEIN"/>
    <property type="match status" value="1"/>
</dbReference>
<evidence type="ECO:0000313" key="2">
    <source>
        <dbReference type="EMBL" id="GBO11771.1"/>
    </source>
</evidence>
<reference evidence="2 3" key="1">
    <citation type="journal article" date="2019" name="Sci. Rep.">
        <title>Orb-weaving spider Araneus ventricosus genome elucidates the spidroin gene catalogue.</title>
        <authorList>
            <person name="Kono N."/>
            <person name="Nakamura H."/>
            <person name="Ohtoshi R."/>
            <person name="Moran D.A.P."/>
            <person name="Shinohara A."/>
            <person name="Yoshida Y."/>
            <person name="Fujiwara M."/>
            <person name="Mori M."/>
            <person name="Tomita M."/>
            <person name="Arakawa K."/>
        </authorList>
    </citation>
    <scope>NUCLEOTIDE SEQUENCE [LARGE SCALE GENOMIC DNA]</scope>
</reference>
<dbReference type="InterPro" id="IPR001584">
    <property type="entry name" value="Integrase_cat-core"/>
</dbReference>
<evidence type="ECO:0000313" key="3">
    <source>
        <dbReference type="Proteomes" id="UP000499080"/>
    </source>
</evidence>
<dbReference type="InterPro" id="IPR012337">
    <property type="entry name" value="RNaseH-like_sf"/>
</dbReference>
<keyword evidence="3" id="KW-1185">Reference proteome</keyword>
<dbReference type="EMBL" id="BGPR01036528">
    <property type="protein sequence ID" value="GBO11771.1"/>
    <property type="molecule type" value="Genomic_DNA"/>
</dbReference>
<sequence length="644" mass="73960">MTFTNTAKAIDEEITKSQVDIKLRELSSQLTDKFQRLETTQESIFELLLNENQENEYSKDFNEAEICRERYLSLKSKIENFENNSESQSVKSSCDRKYRLPKLELKKFNGDIKSFLGLWSQFSRIHEDEEMLSEDKFQYLIQAITSGPRASRPIESFPPAAQNYPKAIELLKETFVRGKLLVQVYVGELIKMVMKNAISERKCEDLTTLYDQLESHLRALDTLGRSKEKFADFLSPLVESCLPEDVLRAWERHRTSSILNNDAELPVNSQISLENLMAFLRQEVNGEEIISLARSGFGCQEKETLSQGLFGGNQTPEAEHYRDTINVERIDGRFSCQVSVLDQPKICRTLPRVRNKHLLAELENHGIVLTDIGEETPPIRLLLGADVLGRILSGTIQFYVENKILKIRSRLILGQDLEDFVRPTVLPDHPIIRRLIAYAHKTLHYAGVQTTLRYTSKPVVPVVPVDRINRVAAFEVTGADLASPIYLKGGEKAWIEIFTCAVYRAIHLELVTSLSTEAFMQAMRRNFARRRRSSIMYTDNGTNFWGTSRALSNLNLQEIIAECAIQNIKWHFNPPAAPWYRGWWERMICIIKQLLRNVLGRACVTYEEMVTLLCECESVVNECPLTYLYDDPNELRAIKPPDFT</sequence>
<dbReference type="Pfam" id="PF03564">
    <property type="entry name" value="DUF1759"/>
    <property type="match status" value="1"/>
</dbReference>
<name>A0A4Y2UI25_ARAVE</name>
<dbReference type="Gene3D" id="3.30.420.10">
    <property type="entry name" value="Ribonuclease H-like superfamily/Ribonuclease H"/>
    <property type="match status" value="1"/>
</dbReference>
<evidence type="ECO:0000259" key="1">
    <source>
        <dbReference type="PROSITE" id="PS50994"/>
    </source>
</evidence>
<gene>
    <name evidence="2" type="ORF">AVEN_34294_1</name>
</gene>
<dbReference type="GO" id="GO:0015074">
    <property type="term" value="P:DNA integration"/>
    <property type="evidence" value="ECO:0007669"/>
    <property type="project" value="InterPro"/>
</dbReference>
<dbReference type="GO" id="GO:0003676">
    <property type="term" value="F:nucleic acid binding"/>
    <property type="evidence" value="ECO:0007669"/>
    <property type="project" value="InterPro"/>
</dbReference>
<dbReference type="InterPro" id="IPR005312">
    <property type="entry name" value="DUF1759"/>
</dbReference>
<dbReference type="AlphaFoldDB" id="A0A4Y2UI25"/>
<dbReference type="InterPro" id="IPR036397">
    <property type="entry name" value="RNaseH_sf"/>
</dbReference>
<proteinExistence type="predicted"/>
<dbReference type="OrthoDB" id="5967017at2759"/>
<protein>
    <recommendedName>
        <fullName evidence="1">Integrase catalytic domain-containing protein</fullName>
    </recommendedName>
</protein>
<organism evidence="2 3">
    <name type="scientific">Araneus ventricosus</name>
    <name type="common">Orbweaver spider</name>
    <name type="synonym">Epeira ventricosa</name>
    <dbReference type="NCBI Taxonomy" id="182803"/>
    <lineage>
        <taxon>Eukaryota</taxon>
        <taxon>Metazoa</taxon>
        <taxon>Ecdysozoa</taxon>
        <taxon>Arthropoda</taxon>
        <taxon>Chelicerata</taxon>
        <taxon>Arachnida</taxon>
        <taxon>Araneae</taxon>
        <taxon>Araneomorphae</taxon>
        <taxon>Entelegynae</taxon>
        <taxon>Araneoidea</taxon>
        <taxon>Araneidae</taxon>
        <taxon>Araneus</taxon>
    </lineage>
</organism>
<feature type="domain" description="Integrase catalytic" evidence="1">
    <location>
        <begin position="460"/>
        <end position="644"/>
    </location>
</feature>
<dbReference type="PANTHER" id="PTHR47331:SF1">
    <property type="entry name" value="GAG-LIKE PROTEIN"/>
    <property type="match status" value="1"/>
</dbReference>
<accession>A0A4Y2UI25</accession>
<dbReference type="Proteomes" id="UP000499080">
    <property type="component" value="Unassembled WGS sequence"/>
</dbReference>
<dbReference type="PROSITE" id="PS50994">
    <property type="entry name" value="INTEGRASE"/>
    <property type="match status" value="1"/>
</dbReference>
<comment type="caution">
    <text evidence="2">The sequence shown here is derived from an EMBL/GenBank/DDBJ whole genome shotgun (WGS) entry which is preliminary data.</text>
</comment>
<dbReference type="SUPFAM" id="SSF53098">
    <property type="entry name" value="Ribonuclease H-like"/>
    <property type="match status" value="1"/>
</dbReference>